<gene>
    <name evidence="5" type="ORF">OEG82_23590</name>
</gene>
<accession>A0ABT3YM33</accession>
<comment type="caution">
    <text evidence="5">The sequence shown here is derived from an EMBL/GenBank/DDBJ whole genome shotgun (WGS) entry which is preliminary data.</text>
</comment>
<comment type="subcellular location">
    <subcellularLocation>
        <location evidence="1">Secreted</location>
    </subcellularLocation>
</comment>
<dbReference type="PROSITE" id="PS00330">
    <property type="entry name" value="HEMOLYSIN_CALCIUM"/>
    <property type="match status" value="2"/>
</dbReference>
<keyword evidence="6" id="KW-1185">Reference proteome</keyword>
<dbReference type="InterPro" id="IPR019791">
    <property type="entry name" value="Haem_peroxidase_animal"/>
</dbReference>
<dbReference type="InterPro" id="IPR001343">
    <property type="entry name" value="Hemolysn_Ca-bd"/>
</dbReference>
<keyword evidence="3" id="KW-0325">Glycoprotein</keyword>
<name>A0ABT3YM33_9HYPH</name>
<dbReference type="EMBL" id="JAOVZQ010000002">
    <property type="protein sequence ID" value="MCY0096968.1"/>
    <property type="molecule type" value="Genomic_DNA"/>
</dbReference>
<evidence type="ECO:0000313" key="6">
    <source>
        <dbReference type="Proteomes" id="UP001081283"/>
    </source>
</evidence>
<dbReference type="SUPFAM" id="SSF48113">
    <property type="entry name" value="Heme-dependent peroxidases"/>
    <property type="match status" value="1"/>
</dbReference>
<evidence type="ECO:0000256" key="1">
    <source>
        <dbReference type="ARBA" id="ARBA00004613"/>
    </source>
</evidence>
<feature type="region of interest" description="Disordered" evidence="4">
    <location>
        <begin position="1712"/>
        <end position="1735"/>
    </location>
</feature>
<dbReference type="PANTHER" id="PTHR11475:SF4">
    <property type="entry name" value="CHORION PEROXIDASE"/>
    <property type="match status" value="1"/>
</dbReference>
<dbReference type="Pfam" id="PF00353">
    <property type="entry name" value="HemolysinCabind"/>
    <property type="match status" value="5"/>
</dbReference>
<dbReference type="CDD" id="cd09821">
    <property type="entry name" value="An_peroxidase_bacterial_2"/>
    <property type="match status" value="1"/>
</dbReference>
<feature type="compositionally biased region" description="Basic residues" evidence="4">
    <location>
        <begin position="1721"/>
        <end position="1735"/>
    </location>
</feature>
<protein>
    <recommendedName>
        <fullName evidence="7">Heme peroxidase</fullName>
    </recommendedName>
</protein>
<dbReference type="Pfam" id="PF03098">
    <property type="entry name" value="An_peroxidase"/>
    <property type="match status" value="2"/>
</dbReference>
<dbReference type="Gene3D" id="1.10.640.10">
    <property type="entry name" value="Haem peroxidase domain superfamily, animal type"/>
    <property type="match status" value="2"/>
</dbReference>
<evidence type="ECO:0000313" key="5">
    <source>
        <dbReference type="EMBL" id="MCY0096968.1"/>
    </source>
</evidence>
<evidence type="ECO:0000256" key="2">
    <source>
        <dbReference type="ARBA" id="ARBA00022525"/>
    </source>
</evidence>
<evidence type="ECO:0000256" key="4">
    <source>
        <dbReference type="SAM" id="MobiDB-lite"/>
    </source>
</evidence>
<dbReference type="RefSeq" id="WP_267615065.1">
    <property type="nucleotide sequence ID" value="NZ_JAOVZQ010000002.1"/>
</dbReference>
<reference evidence="5" key="1">
    <citation type="submission" date="2022-10" db="EMBL/GenBank/DDBJ databases">
        <title>Hoeflea sp. J2-29, isolated from marine algae.</title>
        <authorList>
            <person name="Kristyanto S."/>
            <person name="Kim J.M."/>
            <person name="Jeon C.O."/>
        </authorList>
    </citation>
    <scope>NUCLEOTIDE SEQUENCE</scope>
    <source>
        <strain evidence="5">J2-29</strain>
    </source>
</reference>
<evidence type="ECO:0000256" key="3">
    <source>
        <dbReference type="ARBA" id="ARBA00023180"/>
    </source>
</evidence>
<dbReference type="Proteomes" id="UP001081283">
    <property type="component" value="Unassembled WGS sequence"/>
</dbReference>
<dbReference type="PRINTS" id="PR00313">
    <property type="entry name" value="CABNDNGRPT"/>
</dbReference>
<dbReference type="SUPFAM" id="SSF51120">
    <property type="entry name" value="beta-Roll"/>
    <property type="match status" value="2"/>
</dbReference>
<organism evidence="5 6">
    <name type="scientific">Hoeflea ulvae</name>
    <dbReference type="NCBI Taxonomy" id="2983764"/>
    <lineage>
        <taxon>Bacteria</taxon>
        <taxon>Pseudomonadati</taxon>
        <taxon>Pseudomonadota</taxon>
        <taxon>Alphaproteobacteria</taxon>
        <taxon>Hyphomicrobiales</taxon>
        <taxon>Rhizobiaceae</taxon>
        <taxon>Hoeflea</taxon>
    </lineage>
</organism>
<proteinExistence type="predicted"/>
<dbReference type="InterPro" id="IPR010255">
    <property type="entry name" value="Haem_peroxidase_sf"/>
</dbReference>
<evidence type="ECO:0008006" key="7">
    <source>
        <dbReference type="Google" id="ProtNLM"/>
    </source>
</evidence>
<dbReference type="PANTHER" id="PTHR11475">
    <property type="entry name" value="OXIDASE/PEROXIDASE"/>
    <property type="match status" value="1"/>
</dbReference>
<sequence length="1735" mass="183405">MVNLVKHDLEFILKQIKIAEAHSAGTELTEIYVNAEGNVVPAGTPGAVLAISDPLAPYGLRTVDGSYNNLVADREQWGAADEEFLRLTTPVWRNESDDSITFGAGSPGEVVFTDGNYGEMGQPSPASMGLGGGTVVDADPRTISNLIVDQTLSNPAAIYAALVYSGYSGAELNDALNAIVAAKMAFDAAEEAAANVDPGPIAALQAIVDDAAAADAAAQSAAAAAAAQAAADQAAYDASVTAAASAETARNTAATTYFTLLTDATPNGDQVAEIAAALAAYDAAEFDYQEAVNASEALQQTASDSAVAAVIAAGDAVATSAALAEAQATLAEAQIAETNLATAQTTLDTLLETHSIEMQGESVVIPNLAPDEGLSAPYNSWFTLFGQFFDHGLDLVAKSGNGTVYIPLAADDPLYNPDTPNSNFMVLSRTSTDAPNLTTPWVDQNQTYGSTASKQLFMREYVMVNDQPVSTGHLLEGARGGLATWAEVKTQARTMLGIELTDADVTNIPLFVVDDYGEFVRGANGFPQLVVSLGADNMFGGTGADADVFLEGDPNAPISTLNAVRTGHAFLDDIAHAAVPVVVNGVAQADSDDDVGYANADGGQTGLFNSRGQQTQYDDELLDAHYVTGDGRGNENIGLSAVHHIFHSEHNRVVDQVKELALETGDLAFLNEWLAVDVASFPTTEAEIAALIWDGERLFQSGRFVTEMEYQHLVFEEFARKVQPDVDAFVFNPSSDINPAIFSEFAHVVYRFGHSMLTETVDRINHDGTRDDLDLFEAFLNPLAFGEVDGSGTVTVNHDEAAGAIIRGMTNQVGNEIDEFVTNVLRNQLLGIPLDLAAINLARGRDTGIPPLNEARRQFQDIANGDTQLAAYTSWTDFALNMKNPASIVNFIAAYGTHATIEAETTIEGKRAAAMKIVFGGEGAPTDRVEFLNATGAWAGGELGGVELIDLWVGGLAEKKMAFGGMLGSTFSFVFELQLENLQNGDRFYYLSRVQGMNLLNELENNSLAKMVLNNTDLGERGYAVPGDIFSVPDHVLYVDHNEQVKFGHADPMQEDAFLQALSPMIERVDANNDGIAEYIRVNTNDHVLIQGTSGNDHIVSGGGDDSVWGGAGDDTIEAGYGVDKIHGGDGDDIITNNGTDIGEADMLHGEGGNDVIHGGAGLALIFGNEGQDFIITGPDGKEAFGGTGNDFILGGEGGDFLLGNEGDDWIEAGNGFDTTAGDNSELFFNSTILGHDVMFAGANEHDFDAESGDDIMVQGESVMRNEGMWGFDWAIHKFHNLGANDDLKVPIFTTDQEDILRDRFDAVEALSGWKHDDTLRGDDRIGADNAEGNPALAGAENTMVKHELTQAGVDRIEGMRDFLGNMIAAPGAGDLEAQIAFDSGNMLLGGGGNDTIEGRGGNDVIDGDRWLNVRIRIEHDGDVYTADGMTHQVYLESDYANGEVAPNAVAQFGGRTLDKIMLARGLNPGELSIVREIVGSDDGSIDTAVFWDVMANYEITNNPDGSVTVNHVTQTAGVVDERGQNRISDGIDRLTNIERLRFSDVEVNVNAPATGAPGVSDLTPTEGQLLSVTNLASILDPDGLGAFSYQWQQSANGTDWTNIAGATDPSFTPQDLALTAAGAQLGLQLRVAVIFTDGGGTVETLFSAPTGPTGANWDGVPLFNNTFDGTAGDDIADGVSPFIIFGGNDTLNGNAGDDILSGDGGNDVLNGGVGNDLAQRRRRHGRGSFCRRGR</sequence>
<dbReference type="PROSITE" id="PS50292">
    <property type="entry name" value="PEROXIDASE_3"/>
    <property type="match status" value="1"/>
</dbReference>
<dbReference type="InterPro" id="IPR018511">
    <property type="entry name" value="Hemolysin-typ_Ca-bd_CS"/>
</dbReference>
<dbReference type="InterPro" id="IPR037120">
    <property type="entry name" value="Haem_peroxidase_sf_animal"/>
</dbReference>
<dbReference type="Gene3D" id="2.60.40.2700">
    <property type="match status" value="1"/>
</dbReference>
<dbReference type="InterPro" id="IPR011049">
    <property type="entry name" value="Serralysin-like_metalloprot_C"/>
</dbReference>
<dbReference type="Gene3D" id="2.150.10.10">
    <property type="entry name" value="Serralysin-like metalloprotease, C-terminal"/>
    <property type="match status" value="2"/>
</dbReference>
<keyword evidence="2" id="KW-0964">Secreted</keyword>